<feature type="compositionally biased region" description="Gly residues" evidence="2">
    <location>
        <begin position="448"/>
        <end position="460"/>
    </location>
</feature>
<keyword evidence="4" id="KW-1185">Reference proteome</keyword>
<evidence type="ECO:0000313" key="3">
    <source>
        <dbReference type="EMBL" id="KAK9828460.1"/>
    </source>
</evidence>
<name>A0AAW1R4K4_9CHLO</name>
<evidence type="ECO:0000256" key="1">
    <source>
        <dbReference type="SAM" id="Coils"/>
    </source>
</evidence>
<feature type="region of interest" description="Disordered" evidence="2">
    <location>
        <begin position="417"/>
        <end position="470"/>
    </location>
</feature>
<dbReference type="Proteomes" id="UP001489004">
    <property type="component" value="Unassembled WGS sequence"/>
</dbReference>
<reference evidence="3 4" key="1">
    <citation type="journal article" date="2024" name="Nat. Commun.">
        <title>Phylogenomics reveals the evolutionary origins of lichenization in chlorophyte algae.</title>
        <authorList>
            <person name="Puginier C."/>
            <person name="Libourel C."/>
            <person name="Otte J."/>
            <person name="Skaloud P."/>
            <person name="Haon M."/>
            <person name="Grisel S."/>
            <person name="Petersen M."/>
            <person name="Berrin J.G."/>
            <person name="Delaux P.M."/>
            <person name="Dal Grande F."/>
            <person name="Keller J."/>
        </authorList>
    </citation>
    <scope>NUCLEOTIDE SEQUENCE [LARGE SCALE GENOMIC DNA]</scope>
    <source>
        <strain evidence="3 4">SAG 2043</strain>
    </source>
</reference>
<evidence type="ECO:0000256" key="2">
    <source>
        <dbReference type="SAM" id="MobiDB-lite"/>
    </source>
</evidence>
<gene>
    <name evidence="3" type="ORF">WJX72_000125</name>
</gene>
<organism evidence="3 4">
    <name type="scientific">[Myrmecia] bisecta</name>
    <dbReference type="NCBI Taxonomy" id="41462"/>
    <lineage>
        <taxon>Eukaryota</taxon>
        <taxon>Viridiplantae</taxon>
        <taxon>Chlorophyta</taxon>
        <taxon>core chlorophytes</taxon>
        <taxon>Trebouxiophyceae</taxon>
        <taxon>Trebouxiales</taxon>
        <taxon>Trebouxiaceae</taxon>
        <taxon>Myrmecia</taxon>
    </lineage>
</organism>
<sequence length="773" mass="84941">MVLARGLHFPRVVEASYFSHSGRASATVYKLNRIVDSIIYAYTASVIHRRTPQPTSDTLRLVYTAGMLIQLLALSTAHIFPRTLVLYHEAIKVFVQTCSFFTLYVSHTLIVSCKHRSVFPLVLIAMMPGWNFLPGQVRVSTFGPVLVLQLFAWLPLDAWSREKLIIYFDFPKQGLADRLMRAATLFLLCQVVPMLVGSWLEVKARRAYLASHHPTMEWTPTGPWAAILRLLRMRVGQAGVPENEPSLSGTHALLHSRGKMEASGDYAAAGPSVAAKSIQTEVEVERQVHARLQRDFERSQQELQVAQRREEQLVAANACLGRQLEALTGIKQVLSLRQAAIQDQVASLVQDRMYMRAENLALQQKLAEVSSQASDSAAALSTVLRELQHLQATAAGERRGVWHSVLTALGLDPASLEAPSADQQERIEHDSGESGSSGDEAGSTSESGSGGRSRQGGRGNGAAVDQASSSPEIAAREWADLWALKCRQEQQWGEALWRCHQQLTTHLRRFAQVFQQTGQADKDLAAVRARHEAHQNAERDVLEARAVAATAGRDATRDAALLSISALIAQQQELRAVLRDARWLLQAAFPSRVLDSLNLTPLTRHCMGPDVHGVVDAEMVAWLQQLGVPAELVTGGQSLPSQQWLERLQQWLASHCLQEATSGSCSDPGQQTAQLCVAFETLLQGALKHCQRAVFSAAQDSAQVLARLTALQASHAELQHMQQVDQHILDIMRQDRQALLTEIAVVQQCLDMSICNVCMGPMTANSRATSSAA</sequence>
<protein>
    <submittedName>
        <fullName evidence="3">Uncharacterized protein</fullName>
    </submittedName>
</protein>
<proteinExistence type="predicted"/>
<keyword evidence="1" id="KW-0175">Coiled coil</keyword>
<accession>A0AAW1R4K4</accession>
<feature type="compositionally biased region" description="Basic and acidic residues" evidence="2">
    <location>
        <begin position="423"/>
        <end position="432"/>
    </location>
</feature>
<evidence type="ECO:0000313" key="4">
    <source>
        <dbReference type="Proteomes" id="UP001489004"/>
    </source>
</evidence>
<comment type="caution">
    <text evidence="3">The sequence shown here is derived from an EMBL/GenBank/DDBJ whole genome shotgun (WGS) entry which is preliminary data.</text>
</comment>
<feature type="coiled-coil region" evidence="1">
    <location>
        <begin position="289"/>
        <end position="316"/>
    </location>
</feature>
<dbReference type="EMBL" id="JALJOR010000001">
    <property type="protein sequence ID" value="KAK9828460.1"/>
    <property type="molecule type" value="Genomic_DNA"/>
</dbReference>
<feature type="compositionally biased region" description="Low complexity" evidence="2">
    <location>
        <begin position="433"/>
        <end position="447"/>
    </location>
</feature>
<dbReference type="AlphaFoldDB" id="A0AAW1R4K4"/>